<dbReference type="InterPro" id="IPR016039">
    <property type="entry name" value="Thiolase-like"/>
</dbReference>
<sequence>MSDDIVILSGARTAIGTFGGALAATPPIALGTAASKAALERAGVAPDQIGTVVFGHVINTEPKDMYLSRVAAMGAGVPDTTPAMNVNRLCGSGVQAIVSGAQSLMLGDAEFALVGGAENMSRSPFIIPDQRWGAKMGDIRTLDMMLGALNCPFGTGHMGVTAENVAAEHDISREAQDAFAMESQTRAAKAIEAGYFKDQITPVDVKVKRDMVPFETDEHPKATTPEALAGLRAVFQKDGSVTAGNASGINDGAAALVLARASAAEKAGLKPRARILGYAHAGVRPEVMGIGPVPAVENLLARTGLSASDFDVIESNEAFAAQALAVNKGLGLDPAKVNPNGGAIALGHPVGATGAIITVKALYELERIGGSKALITMCIGGGQGIAMAIERL</sequence>
<proteinExistence type="inferred from homology"/>
<dbReference type="PROSITE" id="PS00737">
    <property type="entry name" value="THIOLASE_2"/>
    <property type="match status" value="1"/>
</dbReference>
<dbReference type="SUPFAM" id="SSF53901">
    <property type="entry name" value="Thiolase-like"/>
    <property type="match status" value="2"/>
</dbReference>
<evidence type="ECO:0000313" key="7">
    <source>
        <dbReference type="EMBL" id="MDA7423541.1"/>
    </source>
</evidence>
<dbReference type="CDD" id="cd00751">
    <property type="entry name" value="thiolase"/>
    <property type="match status" value="1"/>
</dbReference>
<evidence type="ECO:0000313" key="8">
    <source>
        <dbReference type="Proteomes" id="UP001210720"/>
    </source>
</evidence>
<dbReference type="RefSeq" id="WP_271430889.1">
    <property type="nucleotide sequence ID" value="NZ_JAQIOY010000001.1"/>
</dbReference>
<dbReference type="InterPro" id="IPR020613">
    <property type="entry name" value="Thiolase_CS"/>
</dbReference>
<dbReference type="Pfam" id="PF00108">
    <property type="entry name" value="Thiolase_N"/>
    <property type="match status" value="1"/>
</dbReference>
<name>A0ABT4XNM1_9RHOB</name>
<evidence type="ECO:0000256" key="3">
    <source>
        <dbReference type="ARBA" id="ARBA00023315"/>
    </source>
</evidence>
<feature type="domain" description="Thiolase C-terminal" evidence="6">
    <location>
        <begin position="269"/>
        <end position="391"/>
    </location>
</feature>
<evidence type="ECO:0000259" key="6">
    <source>
        <dbReference type="Pfam" id="PF02803"/>
    </source>
</evidence>
<evidence type="ECO:0000256" key="4">
    <source>
        <dbReference type="RuleBase" id="RU003557"/>
    </source>
</evidence>
<dbReference type="PANTHER" id="PTHR18919">
    <property type="entry name" value="ACETYL-COA C-ACYLTRANSFERASE"/>
    <property type="match status" value="1"/>
</dbReference>
<dbReference type="InterPro" id="IPR020617">
    <property type="entry name" value="Thiolase_C"/>
</dbReference>
<dbReference type="PROSITE" id="PS00098">
    <property type="entry name" value="THIOLASE_1"/>
    <property type="match status" value="1"/>
</dbReference>
<gene>
    <name evidence="7" type="ORF">PFY00_02260</name>
</gene>
<keyword evidence="8" id="KW-1185">Reference proteome</keyword>
<evidence type="ECO:0000259" key="5">
    <source>
        <dbReference type="Pfam" id="PF00108"/>
    </source>
</evidence>
<dbReference type="InterPro" id="IPR020615">
    <property type="entry name" value="Thiolase_acyl_enz_int_AS"/>
</dbReference>
<dbReference type="Gene3D" id="3.40.47.10">
    <property type="match status" value="2"/>
</dbReference>
<dbReference type="PIRSF" id="PIRSF000429">
    <property type="entry name" value="Ac-CoA_Ac_transf"/>
    <property type="match status" value="1"/>
</dbReference>
<dbReference type="InterPro" id="IPR002155">
    <property type="entry name" value="Thiolase"/>
</dbReference>
<organism evidence="7 8">
    <name type="scientific">Thalassococcus lentus</name>
    <dbReference type="NCBI Taxonomy" id="1210524"/>
    <lineage>
        <taxon>Bacteria</taxon>
        <taxon>Pseudomonadati</taxon>
        <taxon>Pseudomonadota</taxon>
        <taxon>Alphaproteobacteria</taxon>
        <taxon>Rhodobacterales</taxon>
        <taxon>Roseobacteraceae</taxon>
        <taxon>Thalassococcus</taxon>
    </lineage>
</organism>
<dbReference type="PANTHER" id="PTHR18919:SF107">
    <property type="entry name" value="ACETYL-COA ACETYLTRANSFERASE, CYTOSOLIC"/>
    <property type="match status" value="1"/>
</dbReference>
<dbReference type="NCBIfam" id="NF006552">
    <property type="entry name" value="PRK09051.1"/>
    <property type="match status" value="1"/>
</dbReference>
<protein>
    <submittedName>
        <fullName evidence="7">Acetyl-CoA C-acyltransferase family protein</fullName>
    </submittedName>
</protein>
<comment type="similarity">
    <text evidence="1 4">Belongs to the thiolase-like superfamily. Thiolase family.</text>
</comment>
<comment type="caution">
    <text evidence="7">The sequence shown here is derived from an EMBL/GenBank/DDBJ whole genome shotgun (WGS) entry which is preliminary data.</text>
</comment>
<evidence type="ECO:0000256" key="1">
    <source>
        <dbReference type="ARBA" id="ARBA00010982"/>
    </source>
</evidence>
<dbReference type="PROSITE" id="PS00099">
    <property type="entry name" value="THIOLASE_3"/>
    <property type="match status" value="1"/>
</dbReference>
<keyword evidence="3 4" id="KW-0012">Acyltransferase</keyword>
<dbReference type="NCBIfam" id="TIGR01930">
    <property type="entry name" value="AcCoA-C-Actrans"/>
    <property type="match status" value="1"/>
</dbReference>
<evidence type="ECO:0000256" key="2">
    <source>
        <dbReference type="ARBA" id="ARBA00022679"/>
    </source>
</evidence>
<accession>A0ABT4XNM1</accession>
<keyword evidence="2 4" id="KW-0808">Transferase</keyword>
<feature type="domain" description="Thiolase N-terminal" evidence="5">
    <location>
        <begin position="5"/>
        <end position="261"/>
    </location>
</feature>
<dbReference type="Pfam" id="PF02803">
    <property type="entry name" value="Thiolase_C"/>
    <property type="match status" value="1"/>
</dbReference>
<dbReference type="InterPro" id="IPR020610">
    <property type="entry name" value="Thiolase_AS"/>
</dbReference>
<reference evidence="7 8" key="1">
    <citation type="submission" date="2023-01" db="EMBL/GenBank/DDBJ databases">
        <title>Thalassococcus onchidii sp. nov., isolated from a marine invertebrate from the South China Sea.</title>
        <authorList>
            <person name="Xu S."/>
            <person name="Liu Z."/>
            <person name="Xu Y."/>
        </authorList>
    </citation>
    <scope>NUCLEOTIDE SEQUENCE [LARGE SCALE GENOMIC DNA]</scope>
    <source>
        <strain evidence="7 8">KCTC 32084</strain>
    </source>
</reference>
<dbReference type="InterPro" id="IPR020616">
    <property type="entry name" value="Thiolase_N"/>
</dbReference>
<dbReference type="EMBL" id="JAQIOY010000001">
    <property type="protein sequence ID" value="MDA7423541.1"/>
    <property type="molecule type" value="Genomic_DNA"/>
</dbReference>
<dbReference type="Proteomes" id="UP001210720">
    <property type="component" value="Unassembled WGS sequence"/>
</dbReference>